<keyword evidence="2" id="KW-0238">DNA-binding</keyword>
<evidence type="ECO:0000313" key="6">
    <source>
        <dbReference type="Proteomes" id="UP000654257"/>
    </source>
</evidence>
<dbReference type="Pfam" id="PF13412">
    <property type="entry name" value="HTH_24"/>
    <property type="match status" value="1"/>
</dbReference>
<comment type="caution">
    <text evidence="5">The sequence shown here is derived from an EMBL/GenBank/DDBJ whole genome shotgun (WGS) entry which is preliminary data.</text>
</comment>
<dbReference type="AlphaFoldDB" id="A0A917CN85"/>
<dbReference type="Gene3D" id="3.30.70.920">
    <property type="match status" value="1"/>
</dbReference>
<proteinExistence type="predicted"/>
<dbReference type="Gene3D" id="1.10.10.10">
    <property type="entry name" value="Winged helix-like DNA-binding domain superfamily/Winged helix DNA-binding domain"/>
    <property type="match status" value="1"/>
</dbReference>
<evidence type="ECO:0000256" key="2">
    <source>
        <dbReference type="ARBA" id="ARBA00023125"/>
    </source>
</evidence>
<dbReference type="PRINTS" id="PR00033">
    <property type="entry name" value="HTHASNC"/>
</dbReference>
<evidence type="ECO:0000256" key="1">
    <source>
        <dbReference type="ARBA" id="ARBA00023015"/>
    </source>
</evidence>
<dbReference type="GO" id="GO:0043565">
    <property type="term" value="F:sequence-specific DNA binding"/>
    <property type="evidence" value="ECO:0007669"/>
    <property type="project" value="InterPro"/>
</dbReference>
<dbReference type="InterPro" id="IPR036388">
    <property type="entry name" value="WH-like_DNA-bd_sf"/>
</dbReference>
<accession>A0A917CN85</accession>
<dbReference type="InterPro" id="IPR019888">
    <property type="entry name" value="Tscrpt_reg_AsnC-like"/>
</dbReference>
<dbReference type="GO" id="GO:0005829">
    <property type="term" value="C:cytosol"/>
    <property type="evidence" value="ECO:0007669"/>
    <property type="project" value="TreeGrafter"/>
</dbReference>
<dbReference type="PANTHER" id="PTHR30154">
    <property type="entry name" value="LEUCINE-RESPONSIVE REGULATORY PROTEIN"/>
    <property type="match status" value="1"/>
</dbReference>
<dbReference type="Proteomes" id="UP000654257">
    <property type="component" value="Unassembled WGS sequence"/>
</dbReference>
<reference evidence="5" key="1">
    <citation type="journal article" date="2014" name="Int. J. Syst. Evol. Microbiol.">
        <title>Complete genome sequence of Corynebacterium casei LMG S-19264T (=DSM 44701T), isolated from a smear-ripened cheese.</title>
        <authorList>
            <consortium name="US DOE Joint Genome Institute (JGI-PGF)"/>
            <person name="Walter F."/>
            <person name="Albersmeier A."/>
            <person name="Kalinowski J."/>
            <person name="Ruckert C."/>
        </authorList>
    </citation>
    <scope>NUCLEOTIDE SEQUENCE</scope>
    <source>
        <strain evidence="5">CCM 7905</strain>
    </source>
</reference>
<dbReference type="PROSITE" id="PS50956">
    <property type="entry name" value="HTH_ASNC_2"/>
    <property type="match status" value="1"/>
</dbReference>
<dbReference type="Pfam" id="PF01037">
    <property type="entry name" value="AsnC_trans_reg"/>
    <property type="match status" value="1"/>
</dbReference>
<evidence type="ECO:0000256" key="3">
    <source>
        <dbReference type="ARBA" id="ARBA00023163"/>
    </source>
</evidence>
<dbReference type="InterPro" id="IPR011991">
    <property type="entry name" value="ArsR-like_HTH"/>
</dbReference>
<evidence type="ECO:0000313" key="5">
    <source>
        <dbReference type="EMBL" id="GGF91926.1"/>
    </source>
</evidence>
<reference evidence="5" key="2">
    <citation type="submission" date="2020-09" db="EMBL/GenBank/DDBJ databases">
        <authorList>
            <person name="Sun Q."/>
            <person name="Sedlacek I."/>
        </authorList>
    </citation>
    <scope>NUCLEOTIDE SEQUENCE</scope>
    <source>
        <strain evidence="5">CCM 7905</strain>
    </source>
</reference>
<dbReference type="SMART" id="SM00344">
    <property type="entry name" value="HTH_ASNC"/>
    <property type="match status" value="1"/>
</dbReference>
<dbReference type="InterPro" id="IPR011008">
    <property type="entry name" value="Dimeric_a/b-barrel"/>
</dbReference>
<dbReference type="InterPro" id="IPR000485">
    <property type="entry name" value="AsnC-type_HTH_dom"/>
</dbReference>
<dbReference type="PANTHER" id="PTHR30154:SF34">
    <property type="entry name" value="TRANSCRIPTIONAL REGULATOR AZLB"/>
    <property type="match status" value="1"/>
</dbReference>
<dbReference type="InterPro" id="IPR019885">
    <property type="entry name" value="Tscrpt_reg_HTH_AsnC-type_CS"/>
</dbReference>
<organism evidence="5 6">
    <name type="scientific">Rhodococcoides trifolii</name>
    <dbReference type="NCBI Taxonomy" id="908250"/>
    <lineage>
        <taxon>Bacteria</taxon>
        <taxon>Bacillati</taxon>
        <taxon>Actinomycetota</taxon>
        <taxon>Actinomycetes</taxon>
        <taxon>Mycobacteriales</taxon>
        <taxon>Nocardiaceae</taxon>
        <taxon>Rhodococcoides</taxon>
    </lineage>
</organism>
<dbReference type="CDD" id="cd00090">
    <property type="entry name" value="HTH_ARSR"/>
    <property type="match status" value="1"/>
</dbReference>
<keyword evidence="6" id="KW-1185">Reference proteome</keyword>
<dbReference type="PROSITE" id="PS00519">
    <property type="entry name" value="HTH_ASNC_1"/>
    <property type="match status" value="1"/>
</dbReference>
<dbReference type="InterPro" id="IPR036390">
    <property type="entry name" value="WH_DNA-bd_sf"/>
</dbReference>
<gene>
    <name evidence="5" type="ORF">GCM10007304_02360</name>
</gene>
<feature type="domain" description="HTH asnC-type" evidence="4">
    <location>
        <begin position="16"/>
        <end position="77"/>
    </location>
</feature>
<dbReference type="GO" id="GO:0043200">
    <property type="term" value="P:response to amino acid"/>
    <property type="evidence" value="ECO:0007669"/>
    <property type="project" value="TreeGrafter"/>
</dbReference>
<name>A0A917CN85_9NOCA</name>
<protein>
    <submittedName>
        <fullName evidence="5">Transcriptional regulator, AsnC family protein</fullName>
    </submittedName>
</protein>
<dbReference type="SUPFAM" id="SSF46785">
    <property type="entry name" value="Winged helix' DNA-binding domain"/>
    <property type="match status" value="1"/>
</dbReference>
<keyword evidence="3" id="KW-0804">Transcription</keyword>
<evidence type="ECO:0000259" key="4">
    <source>
        <dbReference type="PROSITE" id="PS50956"/>
    </source>
</evidence>
<dbReference type="EMBL" id="BMCU01000001">
    <property type="protein sequence ID" value="GGF91926.1"/>
    <property type="molecule type" value="Genomic_DNA"/>
</dbReference>
<dbReference type="InterPro" id="IPR019887">
    <property type="entry name" value="Tscrpt_reg_AsnC/Lrp_C"/>
</dbReference>
<sequence>MLDLSLHTVLSNNISMDYLDDAILHHLQQDSSLTNTELADLVGLTPSPCLRRVKKLEADGVITGYRAVLSDKALGRGFQVIVTAEIIVNDQKTIEKFESRIAGFEEVIECHRLFGNPDYFIRVAVRDLPSYERFLVEKLSGLPAVGRVTSLISMKTIKGVN</sequence>
<keyword evidence="1" id="KW-0805">Transcription regulation</keyword>
<dbReference type="SUPFAM" id="SSF54909">
    <property type="entry name" value="Dimeric alpha+beta barrel"/>
    <property type="match status" value="1"/>
</dbReference>